<accession>A0A857NDK4</accession>
<comment type="subcellular location">
    <subcellularLocation>
        <location evidence="1">Cell membrane</location>
        <topology evidence="1">Multi-pass membrane protein</topology>
    </subcellularLocation>
</comment>
<reference evidence="11" key="1">
    <citation type="submission" date="2019-04" db="EMBL/GenBank/DDBJ databases">
        <authorList>
            <person name="Guo B."/>
            <person name="Lu P."/>
        </authorList>
    </citation>
    <scope>NUCLEOTIDE SEQUENCE</scope>
</reference>
<proteinExistence type="evidence at transcript level"/>
<name>A0A857NDK4_9HYME</name>
<dbReference type="GO" id="GO:0005886">
    <property type="term" value="C:plasma membrane"/>
    <property type="evidence" value="ECO:0007669"/>
    <property type="project" value="UniProtKB-SubCell"/>
</dbReference>
<dbReference type="AlphaFoldDB" id="A0A857NDK4"/>
<evidence type="ECO:0000313" key="11">
    <source>
        <dbReference type="EMBL" id="QHN69122.1"/>
    </source>
</evidence>
<evidence type="ECO:0000256" key="3">
    <source>
        <dbReference type="ARBA" id="ARBA00022606"/>
    </source>
</evidence>
<evidence type="ECO:0000256" key="6">
    <source>
        <dbReference type="ARBA" id="ARBA00022989"/>
    </source>
</evidence>
<evidence type="ECO:0000256" key="10">
    <source>
        <dbReference type="SAM" id="Phobius"/>
    </source>
</evidence>
<dbReference type="GO" id="GO:0004984">
    <property type="term" value="F:olfactory receptor activity"/>
    <property type="evidence" value="ECO:0007669"/>
    <property type="project" value="InterPro"/>
</dbReference>
<evidence type="ECO:0000256" key="7">
    <source>
        <dbReference type="ARBA" id="ARBA00023136"/>
    </source>
</evidence>
<keyword evidence="7 10" id="KW-0472">Membrane</keyword>
<keyword evidence="6 10" id="KW-1133">Transmembrane helix</keyword>
<evidence type="ECO:0000256" key="1">
    <source>
        <dbReference type="ARBA" id="ARBA00004651"/>
    </source>
</evidence>
<keyword evidence="8 11" id="KW-0675">Receptor</keyword>
<dbReference type="GO" id="GO:0007165">
    <property type="term" value="P:signal transduction"/>
    <property type="evidence" value="ECO:0007669"/>
    <property type="project" value="UniProtKB-KW"/>
</dbReference>
<evidence type="ECO:0000256" key="2">
    <source>
        <dbReference type="ARBA" id="ARBA00022475"/>
    </source>
</evidence>
<keyword evidence="3" id="KW-0716">Sensory transduction</keyword>
<keyword evidence="4 10" id="KW-0812">Transmembrane</keyword>
<feature type="transmembrane region" description="Helical" evidence="10">
    <location>
        <begin position="58"/>
        <end position="80"/>
    </location>
</feature>
<protein>
    <submittedName>
        <fullName evidence="11">Odorant receptor 34</fullName>
    </submittedName>
</protein>
<evidence type="ECO:0000256" key="8">
    <source>
        <dbReference type="ARBA" id="ARBA00023170"/>
    </source>
</evidence>
<organism evidence="11">
    <name type="scientific">Sirex noctilio</name>
    <dbReference type="NCBI Taxonomy" id="36765"/>
    <lineage>
        <taxon>Eukaryota</taxon>
        <taxon>Metazoa</taxon>
        <taxon>Ecdysozoa</taxon>
        <taxon>Arthropoda</taxon>
        <taxon>Hexapoda</taxon>
        <taxon>Insecta</taxon>
        <taxon>Pterygota</taxon>
        <taxon>Neoptera</taxon>
        <taxon>Endopterygota</taxon>
        <taxon>Hymenoptera</taxon>
        <taxon>Siricoidea</taxon>
        <taxon>Siricidae</taxon>
        <taxon>Sirex</taxon>
    </lineage>
</organism>
<dbReference type="PANTHER" id="PTHR21137">
    <property type="entry name" value="ODORANT RECEPTOR"/>
    <property type="match status" value="1"/>
</dbReference>
<feature type="transmembrane region" description="Helical" evidence="10">
    <location>
        <begin position="92"/>
        <end position="112"/>
    </location>
</feature>
<keyword evidence="5" id="KW-0552">Olfaction</keyword>
<dbReference type="PANTHER" id="PTHR21137:SF35">
    <property type="entry name" value="ODORANT RECEPTOR 19A-RELATED"/>
    <property type="match status" value="1"/>
</dbReference>
<dbReference type="InterPro" id="IPR004117">
    <property type="entry name" value="7tm6_olfct_rcpt"/>
</dbReference>
<evidence type="ECO:0000256" key="4">
    <source>
        <dbReference type="ARBA" id="ARBA00022692"/>
    </source>
</evidence>
<keyword evidence="9" id="KW-0807">Transducer</keyword>
<dbReference type="Pfam" id="PF02949">
    <property type="entry name" value="7tm_6"/>
    <property type="match status" value="1"/>
</dbReference>
<evidence type="ECO:0000256" key="5">
    <source>
        <dbReference type="ARBA" id="ARBA00022725"/>
    </source>
</evidence>
<evidence type="ECO:0000256" key="9">
    <source>
        <dbReference type="ARBA" id="ARBA00023224"/>
    </source>
</evidence>
<keyword evidence="2" id="KW-1003">Cell membrane</keyword>
<sequence>MDFFIITLILHVCGQLAILKLRIKNIVVHPRGSSYAIGQIVKRHVHLIRLTNAIDDMFNILLMWEIIGVSVVFCLVGYNVLMNSQDGFKINFLIYFVFILGAFLNLYSNYFVGDRLISESTGLCYAFYDCEWYNIPPQHARNLLICMSRAQIPMVLTAGKFYVLSLENFTDIMKTAMAIVSVLRKTSMKN</sequence>
<dbReference type="EMBL" id="MK749025">
    <property type="protein sequence ID" value="QHN69122.1"/>
    <property type="molecule type" value="mRNA"/>
</dbReference>
<dbReference type="GO" id="GO:0005549">
    <property type="term" value="F:odorant binding"/>
    <property type="evidence" value="ECO:0007669"/>
    <property type="project" value="InterPro"/>
</dbReference>